<organism evidence="2 3">
    <name type="scientific">Saccharopolyspora oryzae</name>
    <dbReference type="NCBI Taxonomy" id="2997343"/>
    <lineage>
        <taxon>Bacteria</taxon>
        <taxon>Bacillati</taxon>
        <taxon>Actinomycetota</taxon>
        <taxon>Actinomycetes</taxon>
        <taxon>Pseudonocardiales</taxon>
        <taxon>Pseudonocardiaceae</taxon>
        <taxon>Saccharopolyspora</taxon>
    </lineage>
</organism>
<evidence type="ECO:0000313" key="2">
    <source>
        <dbReference type="EMBL" id="MDA3628832.1"/>
    </source>
</evidence>
<feature type="region of interest" description="Disordered" evidence="1">
    <location>
        <begin position="1"/>
        <end position="22"/>
    </location>
</feature>
<proteinExistence type="predicted"/>
<gene>
    <name evidence="2" type="ORF">OU415_25595</name>
</gene>
<evidence type="ECO:0000313" key="3">
    <source>
        <dbReference type="Proteomes" id="UP001210380"/>
    </source>
</evidence>
<dbReference type="RefSeq" id="WP_270951752.1">
    <property type="nucleotide sequence ID" value="NZ_JAQGLA010000053.1"/>
</dbReference>
<feature type="region of interest" description="Disordered" evidence="1">
    <location>
        <begin position="62"/>
        <end position="82"/>
    </location>
</feature>
<comment type="caution">
    <text evidence="2">The sequence shown here is derived from an EMBL/GenBank/DDBJ whole genome shotgun (WGS) entry which is preliminary data.</text>
</comment>
<dbReference type="Proteomes" id="UP001210380">
    <property type="component" value="Unassembled WGS sequence"/>
</dbReference>
<feature type="compositionally biased region" description="Basic residues" evidence="1">
    <location>
        <begin position="68"/>
        <end position="82"/>
    </location>
</feature>
<keyword evidence="3" id="KW-1185">Reference proteome</keyword>
<reference evidence="2 3" key="1">
    <citation type="submission" date="2022-11" db="EMBL/GenBank/DDBJ databases">
        <title>Draft genome sequence of Saccharopolyspora sp. WRP15-2 isolated from rhizosphere soils of wild rice in Thailand.</title>
        <authorList>
            <person name="Duangmal K."/>
            <person name="Kammanee S."/>
            <person name="Muangham S."/>
        </authorList>
    </citation>
    <scope>NUCLEOTIDE SEQUENCE [LARGE SCALE GENOMIC DNA]</scope>
    <source>
        <strain evidence="2 3">WRP15-2</strain>
    </source>
</reference>
<name>A0ABT4V6A6_9PSEU</name>
<sequence>MPVTRATGTIRRTAESGGGFGGGALVHQPGAVRRANDLIALVDPVVPELHDSQDGDIEHLAASTARAKSPHQSRPRAITQRRRQTRWIDNQGIEFQFLLNTVSSIESAIPAERGHGCSTSL</sequence>
<accession>A0ABT4V6A6</accession>
<evidence type="ECO:0000256" key="1">
    <source>
        <dbReference type="SAM" id="MobiDB-lite"/>
    </source>
</evidence>
<dbReference type="EMBL" id="JAQGLA010000053">
    <property type="protein sequence ID" value="MDA3628832.1"/>
    <property type="molecule type" value="Genomic_DNA"/>
</dbReference>
<protein>
    <submittedName>
        <fullName evidence="2">Uncharacterized protein</fullName>
    </submittedName>
</protein>